<name>G7EB48_MIXOS</name>
<dbReference type="Proteomes" id="UP000009131">
    <property type="component" value="Unassembled WGS sequence"/>
</dbReference>
<dbReference type="STRING" id="764103.G7EB48"/>
<keyword evidence="4 6" id="KW-0472">Membrane</keyword>
<dbReference type="CDD" id="cd17323">
    <property type="entry name" value="MFS_Tpo1_MDR_like"/>
    <property type="match status" value="1"/>
</dbReference>
<dbReference type="Gene3D" id="1.20.1250.20">
    <property type="entry name" value="MFS general substrate transporter like domains"/>
    <property type="match status" value="1"/>
</dbReference>
<feature type="compositionally biased region" description="Basic and acidic residues" evidence="5">
    <location>
        <begin position="399"/>
        <end position="412"/>
    </location>
</feature>
<dbReference type="Pfam" id="PF07690">
    <property type="entry name" value="MFS_1"/>
    <property type="match status" value="1"/>
</dbReference>
<reference evidence="8 9" key="2">
    <citation type="journal article" date="2012" name="Open Biol.">
        <title>Characteristics of nucleosomes and linker DNA regions on the genome of the basidiomycete Mixia osmundae revealed by mono- and dinucleosome mapping.</title>
        <authorList>
            <person name="Nishida H."/>
            <person name="Kondo S."/>
            <person name="Matsumoto T."/>
            <person name="Suzuki Y."/>
            <person name="Yoshikawa H."/>
            <person name="Taylor T.D."/>
            <person name="Sugiyama J."/>
        </authorList>
    </citation>
    <scope>NUCLEOTIDE SEQUENCE [LARGE SCALE GENOMIC DNA]</scope>
    <source>
        <strain evidence="9">CBS 9802 / IAM 14324 / JCM 22182 / KY 12970</strain>
    </source>
</reference>
<dbReference type="HOGENOM" id="CLU_008455_11_1_1"/>
<dbReference type="GO" id="GO:0005886">
    <property type="term" value="C:plasma membrane"/>
    <property type="evidence" value="ECO:0007669"/>
    <property type="project" value="TreeGrafter"/>
</dbReference>
<dbReference type="AlphaFoldDB" id="G7EB48"/>
<dbReference type="InterPro" id="IPR036259">
    <property type="entry name" value="MFS_trans_sf"/>
</dbReference>
<evidence type="ECO:0000256" key="4">
    <source>
        <dbReference type="ARBA" id="ARBA00023136"/>
    </source>
</evidence>
<dbReference type="InParanoid" id="G7EB48"/>
<feature type="transmembrane region" description="Helical" evidence="6">
    <location>
        <begin position="606"/>
        <end position="633"/>
    </location>
</feature>
<evidence type="ECO:0000259" key="7">
    <source>
        <dbReference type="PROSITE" id="PS50850"/>
    </source>
</evidence>
<dbReference type="InterPro" id="IPR011701">
    <property type="entry name" value="MFS"/>
</dbReference>
<accession>G7EB48</accession>
<feature type="transmembrane region" description="Helical" evidence="6">
    <location>
        <begin position="483"/>
        <end position="507"/>
    </location>
</feature>
<evidence type="ECO:0000256" key="5">
    <source>
        <dbReference type="SAM" id="MobiDB-lite"/>
    </source>
</evidence>
<feature type="domain" description="Major facilitator superfamily (MFS) profile" evidence="7">
    <location>
        <begin position="484"/>
        <end position="924"/>
    </location>
</feature>
<keyword evidence="3 6" id="KW-1133">Transmembrane helix</keyword>
<feature type="transmembrane region" description="Helical" evidence="6">
    <location>
        <begin position="856"/>
        <end position="876"/>
    </location>
</feature>
<evidence type="ECO:0000313" key="8">
    <source>
        <dbReference type="EMBL" id="GAB00059.1"/>
    </source>
</evidence>
<feature type="compositionally biased region" description="Polar residues" evidence="5">
    <location>
        <begin position="380"/>
        <end position="393"/>
    </location>
</feature>
<dbReference type="PANTHER" id="PTHR23502:SF23">
    <property type="entry name" value="FLUCONAZOLE RESISTANCE PROTEIN 1"/>
    <property type="match status" value="1"/>
</dbReference>
<proteinExistence type="predicted"/>
<feature type="transmembrane region" description="Helical" evidence="6">
    <location>
        <begin position="888"/>
        <end position="910"/>
    </location>
</feature>
<gene>
    <name evidence="8" type="primary">Mo06761</name>
    <name evidence="8" type="ORF">E5Q_06761</name>
</gene>
<keyword evidence="9" id="KW-1185">Reference proteome</keyword>
<dbReference type="SUPFAM" id="SSF103473">
    <property type="entry name" value="MFS general substrate transporter"/>
    <property type="match status" value="1"/>
</dbReference>
<dbReference type="GO" id="GO:0015244">
    <property type="term" value="F:fluconazole transmembrane transporter activity"/>
    <property type="evidence" value="ECO:0007669"/>
    <property type="project" value="TreeGrafter"/>
</dbReference>
<dbReference type="EMBL" id="BABT02000261">
    <property type="protein sequence ID" value="GAB00059.1"/>
    <property type="molecule type" value="Genomic_DNA"/>
</dbReference>
<feature type="transmembrane region" description="Helical" evidence="6">
    <location>
        <begin position="797"/>
        <end position="818"/>
    </location>
</feature>
<feature type="region of interest" description="Disordered" evidence="5">
    <location>
        <begin position="83"/>
        <end position="106"/>
    </location>
</feature>
<dbReference type="PANTHER" id="PTHR23502">
    <property type="entry name" value="MAJOR FACILITATOR SUPERFAMILY"/>
    <property type="match status" value="1"/>
</dbReference>
<evidence type="ECO:0000256" key="6">
    <source>
        <dbReference type="SAM" id="Phobius"/>
    </source>
</evidence>
<feature type="transmembrane region" description="Helical" evidence="6">
    <location>
        <begin position="645"/>
        <end position="670"/>
    </location>
</feature>
<comment type="subcellular location">
    <subcellularLocation>
        <location evidence="1">Membrane</location>
        <topology evidence="1">Multi-pass membrane protein</topology>
    </subcellularLocation>
</comment>
<dbReference type="OrthoDB" id="3357846at2759"/>
<dbReference type="eggNOG" id="KOG0255">
    <property type="taxonomic scope" value="Eukaryota"/>
</dbReference>
<organism evidence="8 9">
    <name type="scientific">Mixia osmundae (strain CBS 9802 / IAM 14324 / JCM 22182 / KY 12970)</name>
    <dbReference type="NCBI Taxonomy" id="764103"/>
    <lineage>
        <taxon>Eukaryota</taxon>
        <taxon>Fungi</taxon>
        <taxon>Dikarya</taxon>
        <taxon>Basidiomycota</taxon>
        <taxon>Pucciniomycotina</taxon>
        <taxon>Mixiomycetes</taxon>
        <taxon>Mixiales</taxon>
        <taxon>Mixiaceae</taxon>
        <taxon>Mixia</taxon>
    </lineage>
</organism>
<feature type="region of interest" description="Disordered" evidence="5">
    <location>
        <begin position="369"/>
        <end position="447"/>
    </location>
</feature>
<dbReference type="GO" id="GO:1990961">
    <property type="term" value="P:xenobiotic detoxification by transmembrane export across the plasma membrane"/>
    <property type="evidence" value="ECO:0007669"/>
    <property type="project" value="TreeGrafter"/>
</dbReference>
<evidence type="ECO:0000313" key="9">
    <source>
        <dbReference type="Proteomes" id="UP000009131"/>
    </source>
</evidence>
<feature type="transmembrane region" description="Helical" evidence="6">
    <location>
        <begin position="757"/>
        <end position="776"/>
    </location>
</feature>
<feature type="transmembrane region" description="Helical" evidence="6">
    <location>
        <begin position="824"/>
        <end position="849"/>
    </location>
</feature>
<evidence type="ECO:0000256" key="2">
    <source>
        <dbReference type="ARBA" id="ARBA00022692"/>
    </source>
</evidence>
<dbReference type="RefSeq" id="XP_014565131.1">
    <property type="nucleotide sequence ID" value="XM_014709645.1"/>
</dbReference>
<feature type="transmembrane region" description="Helical" evidence="6">
    <location>
        <begin position="519"/>
        <end position="538"/>
    </location>
</feature>
<sequence length="924" mass="101825">MEACQLEDEHARWSNVRELEEQASRSLRLHRLQLLHRIDAMVGLFKQADAAGLQALHFVHSCTVQFGIYTSFWQAIKRRASQQGSPTLAHRTRERASQSVSSQMSRLHERRADAVRDLLRAIDGLSGLLDAIRELTHELINLASASHDAQLHAMVQTVQRYLAEARQSMQSRYDHIHHIIRELRLCPGWLDADGVAPDNDVAARLRAVEFEALRHWDPDDQMQASQHDSAPEQLVAAHAGQADEPGVDDLTALLSACSGDHPRLREISPSVTKAIARQFRMIGTTQAIGLSGAAFLTAISHALPAKVLVAQRLLSQGRDRYSAMATLTDLFRETLAGQFTRWASGERLFKFPEELEGFVVPECYKPGYVAPPKPVEKSETANSTTSSDATHTDPQGKANGEKPAHSPDEKSLHPSPSNAAETASMRRLESNVQGENPKFSDLSKMTTQQRRAAEAMQKYTLVDWYDDHDQANPMNWSTGRKIWVGWCISILTFAVYTGSSIITLGFPDLIARTGVSSQMATLALSMYVLAYGVGALFWSPLSEIAAFGRNPWYGPPMLAYLLLQVGATQVNNFNGLIAIRFFTGFLGAPTLATGGASLTDVFAPQFLPLAFSVWALAAFGGPSIGPAVAGFAAARNGWHWTMYELLWLVGFALVFVVFGLPETSHGNILLRRAERLRKLTGNDKLRSAAEIEKEAMTVRDTLIEAIVRPTEIFIKDPAVMFADVFIALIYAVYYLFFEALPLWQDETLHWRIGIQGISYLCILVGGVVGALSYIIYQGTRVKKYYETKGIPPLEMALEAALPATILSSGGLWIFAWTARGGVNFMGALTGLALFAGANFVIFQCIILYISMTYPRYAASLLAFNDFLRSSTAAGLLHAGRPFFVNVGLSPGVSILAGITLAFLVPCYFIYKFGDRLRARSKFVG</sequence>
<dbReference type="PROSITE" id="PS50850">
    <property type="entry name" value="MFS"/>
    <property type="match status" value="1"/>
</dbReference>
<evidence type="ECO:0000256" key="3">
    <source>
        <dbReference type="ARBA" id="ARBA00022989"/>
    </source>
</evidence>
<evidence type="ECO:0000256" key="1">
    <source>
        <dbReference type="ARBA" id="ARBA00004141"/>
    </source>
</evidence>
<protein>
    <recommendedName>
        <fullName evidence="7">Major facilitator superfamily (MFS) profile domain-containing protein</fullName>
    </recommendedName>
</protein>
<comment type="caution">
    <text evidence="8">The sequence shown here is derived from an EMBL/GenBank/DDBJ whole genome shotgun (WGS) entry which is preliminary data.</text>
</comment>
<dbReference type="InterPro" id="IPR020846">
    <property type="entry name" value="MFS_dom"/>
</dbReference>
<feature type="transmembrane region" description="Helical" evidence="6">
    <location>
        <begin position="718"/>
        <end position="737"/>
    </location>
</feature>
<reference evidence="8 9" key="1">
    <citation type="journal article" date="2011" name="J. Gen. Appl. Microbiol.">
        <title>Draft genome sequencing of the enigmatic basidiomycete Mixia osmundae.</title>
        <authorList>
            <person name="Nishida H."/>
            <person name="Nagatsuka Y."/>
            <person name="Sugiyama J."/>
        </authorList>
    </citation>
    <scope>NUCLEOTIDE SEQUENCE [LARGE SCALE GENOMIC DNA]</scope>
    <source>
        <strain evidence="9">CBS 9802 / IAM 14324 / JCM 22182 / KY 12970</strain>
    </source>
</reference>
<keyword evidence="2 6" id="KW-0812">Transmembrane</keyword>